<name>A0ABV5SL55_9MICO</name>
<dbReference type="Pfam" id="PF19407">
    <property type="entry name" value="DUF5979"/>
    <property type="match status" value="11"/>
</dbReference>
<keyword evidence="6" id="KW-1133">Transmembrane helix</keyword>
<feature type="compositionally biased region" description="Gly residues" evidence="5">
    <location>
        <begin position="900"/>
        <end position="909"/>
    </location>
</feature>
<keyword evidence="2" id="KW-0964">Secreted</keyword>
<feature type="domain" description="Gram-positive cocci surface proteins LPxTG" evidence="8">
    <location>
        <begin position="3115"/>
        <end position="3153"/>
    </location>
</feature>
<comment type="caution">
    <text evidence="9">The sequence shown here is derived from an EMBL/GenBank/DDBJ whole genome shotgun (WGS) entry which is preliminary data.</text>
</comment>
<feature type="region of interest" description="Disordered" evidence="5">
    <location>
        <begin position="695"/>
        <end position="746"/>
    </location>
</feature>
<dbReference type="Proteomes" id="UP001589667">
    <property type="component" value="Unassembled WGS sequence"/>
</dbReference>
<evidence type="ECO:0000259" key="8">
    <source>
        <dbReference type="PROSITE" id="PS50847"/>
    </source>
</evidence>
<dbReference type="RefSeq" id="WP_157423542.1">
    <property type="nucleotide sequence ID" value="NZ_BAAANI010000008.1"/>
</dbReference>
<protein>
    <submittedName>
        <fullName evidence="9">DUF5979 domain-containing protein</fullName>
    </submittedName>
</protein>
<keyword evidence="10" id="KW-1185">Reference proteome</keyword>
<dbReference type="PROSITE" id="PS50847">
    <property type="entry name" value="GRAM_POS_ANCHORING"/>
    <property type="match status" value="1"/>
</dbReference>
<keyword evidence="3 7" id="KW-0732">Signal</keyword>
<sequence length="3153" mass="325922">MSFVHRLFAGAVAGILAVGVVAPVVGPAFAAEDDAEFILTKSINPNESPYAPGDQFSYTIELTCNSNLVDTCVNAELNDTLPAPLVFDPTVNPPVAVTGGGTSTVAVDGTDFTVDFTTTGSAGAGQPSGQKATVTVFVTVPQDISADYNDQDVVNTVSATADNALPQQASATITLDVPEVLDSTVSKSADDHQDDAAPGIPALPGQPVDYTIGGGNASNRSVDEIIVQDPADGTATPFDPYLVYTGITSITPPAGADQVEIEWMDENGVWTSAYGPGAIPADPSAIPEGVPFDEVKGIRFTFSSSTGDQLPPSGEDQAAIGIGAETTDEVNSIPENESVTVPNTASSNIVVHDTPSTPKTAPADVVISNTGPFVDVSKAFADPTLLAGEQTTATITSVNGFRPVTEMVIDEPTPGAPDLADQGLEFAGFTDGVVWPPNATGASITYTYADGTTETIPATAPNTLPDPTAEDLSEVVGFTVTFTGPIISNARAELPFTVTALPVEDGDDVTSTNETTSTVTDQNGKPGFDADSADVTRQPGRVSTTIGKNITRDSVWAIPGTTTDVTFDAKVNDEGPNAATIGADELIVSDPANPPTAPAVDPFWNTFDLTQLVAGVPADADLQVNYWDGDSWEPLPGGQLDGEGTLVLAVPGGTAPVTREDIQGLQFVYTPKEGEQLPPGFEVVPSFTVETRDQFRDGSGSVADQAEADDPLNVPNEASSVVVNPDDQSPDDNTDTANDDIDVLPIDDNGGDGLPDLVDKQWIEPPLDPLFSFSGDQRTSRLSWSTEGVPFTSVELTDDSTAGPSFDDTAIASSAFDAWNLVEIAAIDASLDPAMQYDRISKVELFEFDDAAGTGAWVDITAAACPTAADCDGAFPGYALSPDEQASTRAVRLTYEEGSNRGGGTGPSAGSGVAPSYGHDRNLDLVFELRDFTRSDGGPVTGDAPSRTETYNTGQNGVVNNTAGFIGTGPVPADQTAADDITIKDQAVNTTVTKTFDQESLPVPPASTPDASYPIVTATITATNSTEAAVQTLEITDPAPGSATTAYEYLDLYRIDSISVPAEATESTVTLTREGGAADAPISIAEALALAPGDLDDVIGIEVLHTDPDGVSILTTESSSVVLTYQLRKNERTSGDPVTTGEFATNIAGSEVTRPGGDESLDVADATNADGVGFVDAEYGVQAQKSIESPEGSANSDSRVENESPDGYTITLQGQPTGNVRTTVLTLADAEPTFWNAFEFASFPTMTLPANLHQVRVSALTDVGWAIDPVDDGLVYTCNGSAQLDDCWTTGDWQDAATDSTLVPVLPSGVSAADVRGLRFEVRADDEASNWENPVNPVVIVKFTANQLENLHIGPAGEVDSVPVPSTQPGQPIAPGETVAGTTTDTVDVHGDGAWEGQDGTPFEADADASDTTQLLHLQNGIKVVKTPGNGQDGAASQQFPPSSGIPYRMTITNTGEWPMTGLELTDQVATDANGSLLIAQPNVDPTFSFTLTAADGTVLDASGFSGELDEQTGVVTITVPDGFVFNPGDVLVISAALQFRAGLAPGTPVGNSITATSDRTFDTCDSTSFGTITNPTETVVPDCTSNTTVSPTAAAPISLVKSVKGTAAGVPGAASGDANYDDLGVLNNTGTADGCAEPNSPAAGFYRNNCVPITRPGGTETWLLNFQNLGNIAAESIAGIDVLPAPGDTGVTVGTARGSQWAPTFLGNLQLPNGLTDATVTGYYLTTVPNRTCNAKDIEWSARAGAMPTTDSCYADVSTRDWIEFDDSTPAAELAQAKALKVVVIWPDGGGLPPGATGSLTFDTQTPFVNPAAVDGGLPIAWNAIAAGSRADFNDAEVYQGPVEPVRSGVAVPTGEIALEKAVDVPADWPDTYPLPDSYDFEAQCTSGGETVTLVGADGNPVPPATVPADGTVVDYGTGTNLPLYADCTVQEVPSQGSTVTYDPADAGDPTKSGPIEAKRDLSGLENVHHGAPADGELEQVTVTNTYELGGFSIEKAVVDGGAVDQDGDAIAYDPAYEFTASCTFLGEEVLPEADQSFTLHDGEAKSFDALPVGSECEVAEVDAGGATDTTIIVTEYGVEEQNVEGAVVEFTVQPDGDDMHATLVAVTNTYTVGSISVTKDVTGAGADAWAADSFEVRLVCTWDEATTNPVYDATRTIADGETWTVENLPTGAECTVTEPDDGGATEVIITPSQPVTIGVAGEAGDPVEVAVQNDYRVGGFEIAKTIAGSGVGFSEGVEFAFHYVCTYDGVNVGEGDLTIIGDGTSGPLTAGPVEGLPVGTECEVTETDDGGADATPDPVSVTIPDEADGVAQVATAAFENRFTAGEIAVTKTVDGEASTDPAYQDLITDASYTVHVTCAATVDGEPLFEGDVEVTGGQTVTVTDPATGEPLLVPVGTHCWGEETDDAGATSSSVDFDSFDDAVIVTAADGDEPQQFAITATNTFDLADLVIEKTLDGDAASYAEDKTFEILVTCTLDRGPGNDPIVSYDQEPVEVPAGEQVTLGDIPIGSDCYAEEPDGQGAWEIEISATADDPVTVDGGETPITITVTNVYPDAGFTVTKQIDTAAVDQDGNTIETDLVFRFHAVCTFEGETVLDEQFLLRDNGTQSFTGLPAGADCTVEETAARGAVTSMVVTQNGESDDLGETTTAEFVLQPDVDDQTVNAVTVGNFYPVGSVEVVKTVTGSGADAWGGTFGDFDVRLLCTLPQAVPDTVYDATHTLTKDAPGDVWLVENLPTGAACQVTEVDDGGATESTVTPETFIVGDDGDEQGPIQVDIVNDFRTGALDVLKQVAGPGAPDFSEGTFTFQAVCTYEGETVVDEELVVVSDGGEGPFRSETITGIPVGAECVVTETDAGNADEPAPPVTVTIADQAVEGVETVVTAGFVNEYSLGTVELTKEVDGEAADAEWVTGTVFTVQVTCQLEVDGELVTLYDAPLELTGGETVEIVDAEGAPVRLPIGTHCFGVETDAGGATASSVDFDSYDNAAVVVESGTAQRLALTATNTFETGSLELEKTVSGAVDEAAGKTFEIAVMCVFDQGGAEPYVALDETVAITAGETRSFDGLPVGAECWAEEVDAGGAVEVTVSATEANPVVIGTDETVAISVDNRFDPPMPATGVDGLEARLTLALLLVGGGLAAIALVVIRRRRRQA</sequence>
<evidence type="ECO:0000256" key="5">
    <source>
        <dbReference type="SAM" id="MobiDB-lite"/>
    </source>
</evidence>
<feature type="region of interest" description="Disordered" evidence="5">
    <location>
        <begin position="186"/>
        <end position="206"/>
    </location>
</feature>
<feature type="compositionally biased region" description="Low complexity" evidence="5">
    <location>
        <begin position="509"/>
        <end position="521"/>
    </location>
</feature>
<feature type="region of interest" description="Disordered" evidence="5">
    <location>
        <begin position="505"/>
        <end position="535"/>
    </location>
</feature>
<feature type="chain" id="PRO_5045100974" evidence="7">
    <location>
        <begin position="31"/>
        <end position="3153"/>
    </location>
</feature>
<keyword evidence="1" id="KW-0134">Cell wall</keyword>
<feature type="region of interest" description="Disordered" evidence="5">
    <location>
        <begin position="1185"/>
        <end position="1215"/>
    </location>
</feature>
<evidence type="ECO:0000256" key="7">
    <source>
        <dbReference type="SAM" id="SignalP"/>
    </source>
</evidence>
<feature type="compositionally biased region" description="Polar residues" evidence="5">
    <location>
        <begin position="947"/>
        <end position="956"/>
    </location>
</feature>
<accession>A0ABV5SL55</accession>
<dbReference type="EMBL" id="JBHMBL010000001">
    <property type="protein sequence ID" value="MFB9641067.1"/>
    <property type="molecule type" value="Genomic_DNA"/>
</dbReference>
<feature type="compositionally biased region" description="Polar residues" evidence="5">
    <location>
        <begin position="1185"/>
        <end position="1197"/>
    </location>
</feature>
<feature type="signal peptide" evidence="7">
    <location>
        <begin position="1"/>
        <end position="30"/>
    </location>
</feature>
<feature type="compositionally biased region" description="Acidic residues" evidence="5">
    <location>
        <begin position="728"/>
        <end position="742"/>
    </location>
</feature>
<keyword evidence="4" id="KW-0572">Peptidoglycan-anchor</keyword>
<dbReference type="InterPro" id="IPR026466">
    <property type="entry name" value="Fim_isopep_form_D2_dom"/>
</dbReference>
<keyword evidence="6" id="KW-0472">Membrane</keyword>
<evidence type="ECO:0000256" key="3">
    <source>
        <dbReference type="ARBA" id="ARBA00022729"/>
    </source>
</evidence>
<evidence type="ECO:0000313" key="9">
    <source>
        <dbReference type="EMBL" id="MFB9641067.1"/>
    </source>
</evidence>
<reference evidence="9 10" key="1">
    <citation type="submission" date="2024-09" db="EMBL/GenBank/DDBJ databases">
        <authorList>
            <person name="Sun Q."/>
            <person name="Mori K."/>
        </authorList>
    </citation>
    <scope>NUCLEOTIDE SEQUENCE [LARGE SCALE GENOMIC DNA]</scope>
    <source>
        <strain evidence="9 10">JCM 14321</strain>
    </source>
</reference>
<feature type="region of interest" description="Disordered" evidence="5">
    <location>
        <begin position="896"/>
        <end position="917"/>
    </location>
</feature>
<evidence type="ECO:0000256" key="6">
    <source>
        <dbReference type="SAM" id="Phobius"/>
    </source>
</evidence>
<dbReference type="NCBIfam" id="TIGR04226">
    <property type="entry name" value="RrgB_K2N_iso_D2"/>
    <property type="match status" value="1"/>
</dbReference>
<organism evidence="9 10">
    <name type="scientific">Agromyces lapidis</name>
    <dbReference type="NCBI Taxonomy" id="279574"/>
    <lineage>
        <taxon>Bacteria</taxon>
        <taxon>Bacillati</taxon>
        <taxon>Actinomycetota</taxon>
        <taxon>Actinomycetes</taxon>
        <taxon>Micrococcales</taxon>
        <taxon>Microbacteriaceae</taxon>
        <taxon>Agromyces</taxon>
    </lineage>
</organism>
<gene>
    <name evidence="9" type="ORF">ACFFQV_02075</name>
</gene>
<evidence type="ECO:0000256" key="2">
    <source>
        <dbReference type="ARBA" id="ARBA00022525"/>
    </source>
</evidence>
<evidence type="ECO:0000256" key="1">
    <source>
        <dbReference type="ARBA" id="ARBA00022512"/>
    </source>
</evidence>
<keyword evidence="6" id="KW-0812">Transmembrane</keyword>
<dbReference type="InterPro" id="IPR046022">
    <property type="entry name" value="DUF5979"/>
</dbReference>
<dbReference type="Gene3D" id="2.60.40.1140">
    <property type="entry name" value="Collagen-binding surface protein Cna, B-type domain"/>
    <property type="match status" value="3"/>
</dbReference>
<evidence type="ECO:0000313" key="10">
    <source>
        <dbReference type="Proteomes" id="UP001589667"/>
    </source>
</evidence>
<evidence type="ECO:0000256" key="4">
    <source>
        <dbReference type="ARBA" id="ARBA00023088"/>
    </source>
</evidence>
<proteinExistence type="predicted"/>
<dbReference type="InterPro" id="IPR019931">
    <property type="entry name" value="LPXTG_anchor"/>
</dbReference>
<feature type="region of interest" description="Disordered" evidence="5">
    <location>
        <begin position="934"/>
        <end position="956"/>
    </location>
</feature>
<feature type="transmembrane region" description="Helical" evidence="6">
    <location>
        <begin position="3127"/>
        <end position="3146"/>
    </location>
</feature>